<feature type="non-terminal residue" evidence="2">
    <location>
        <position position="135"/>
    </location>
</feature>
<evidence type="ECO:0000313" key="3">
    <source>
        <dbReference type="Proteomes" id="UP000499080"/>
    </source>
</evidence>
<comment type="caution">
    <text evidence="2">The sequence shown here is derived from an EMBL/GenBank/DDBJ whole genome shotgun (WGS) entry which is preliminary data.</text>
</comment>
<proteinExistence type="predicted"/>
<evidence type="ECO:0000256" key="1">
    <source>
        <dbReference type="SAM" id="MobiDB-lite"/>
    </source>
</evidence>
<organism evidence="2 3">
    <name type="scientific">Araneus ventricosus</name>
    <name type="common">Orbweaver spider</name>
    <name type="synonym">Epeira ventricosa</name>
    <dbReference type="NCBI Taxonomy" id="182803"/>
    <lineage>
        <taxon>Eukaryota</taxon>
        <taxon>Metazoa</taxon>
        <taxon>Ecdysozoa</taxon>
        <taxon>Arthropoda</taxon>
        <taxon>Chelicerata</taxon>
        <taxon>Arachnida</taxon>
        <taxon>Araneae</taxon>
        <taxon>Araneomorphae</taxon>
        <taxon>Entelegynae</taxon>
        <taxon>Araneoidea</taxon>
        <taxon>Araneidae</taxon>
        <taxon>Araneus</taxon>
    </lineage>
</organism>
<gene>
    <name evidence="2" type="ORF">AVEN_219056_1</name>
</gene>
<keyword evidence="3" id="KW-1185">Reference proteome</keyword>
<name>A0A4Y2W116_ARAVE</name>
<accession>A0A4Y2W116</accession>
<feature type="region of interest" description="Disordered" evidence="1">
    <location>
        <begin position="26"/>
        <end position="49"/>
    </location>
</feature>
<reference evidence="2 3" key="1">
    <citation type="journal article" date="2019" name="Sci. Rep.">
        <title>Orb-weaving spider Araneus ventricosus genome elucidates the spidroin gene catalogue.</title>
        <authorList>
            <person name="Kono N."/>
            <person name="Nakamura H."/>
            <person name="Ohtoshi R."/>
            <person name="Moran D.A.P."/>
            <person name="Shinohara A."/>
            <person name="Yoshida Y."/>
            <person name="Fujiwara M."/>
            <person name="Mori M."/>
            <person name="Tomita M."/>
            <person name="Arakawa K."/>
        </authorList>
    </citation>
    <scope>NUCLEOTIDE SEQUENCE [LARGE SCALE GENOMIC DNA]</scope>
</reference>
<sequence>MALSCISSRIGVSVAERTLKDMMQELKRRSSGTGRSPTSLQPHSSHRLSESLTRSLCSPWLQYNEVDKMKFYSNKALFIHDSYKKDFYLDSAMNVSTDGLNGSKSLLDAYYALPVLNRKSLLNVTSSHSSKQPVA</sequence>
<dbReference type="EMBL" id="BGPR01053013">
    <property type="protein sequence ID" value="GBO29820.1"/>
    <property type="molecule type" value="Genomic_DNA"/>
</dbReference>
<dbReference type="AlphaFoldDB" id="A0A4Y2W116"/>
<dbReference type="Proteomes" id="UP000499080">
    <property type="component" value="Unassembled WGS sequence"/>
</dbReference>
<protein>
    <submittedName>
        <fullName evidence="2">Uncharacterized protein</fullName>
    </submittedName>
</protein>
<evidence type="ECO:0000313" key="2">
    <source>
        <dbReference type="EMBL" id="GBO29820.1"/>
    </source>
</evidence>